<protein>
    <submittedName>
        <fullName evidence="1">Uncharacterized protein</fullName>
    </submittedName>
</protein>
<accession>A0A3B1BXL5</accession>
<evidence type="ECO:0000313" key="2">
    <source>
        <dbReference type="EMBL" id="VAX18120.1"/>
    </source>
</evidence>
<reference evidence="1" key="1">
    <citation type="submission" date="2018-06" db="EMBL/GenBank/DDBJ databases">
        <authorList>
            <person name="Zhirakovskaya E."/>
        </authorList>
    </citation>
    <scope>NUCLEOTIDE SEQUENCE</scope>
</reference>
<sequence>MMRSLISGATFCLPGFDKIGVTLKTFHAL</sequence>
<organism evidence="1">
    <name type="scientific">hydrothermal vent metagenome</name>
    <dbReference type="NCBI Taxonomy" id="652676"/>
    <lineage>
        <taxon>unclassified sequences</taxon>
        <taxon>metagenomes</taxon>
        <taxon>ecological metagenomes</taxon>
    </lineage>
</organism>
<evidence type="ECO:0000313" key="1">
    <source>
        <dbReference type="EMBL" id="VAX15430.1"/>
    </source>
</evidence>
<proteinExistence type="predicted"/>
<dbReference type="AlphaFoldDB" id="A0A3B1BXL5"/>
<name>A0A3B1BXL5_9ZZZZ</name>
<dbReference type="EMBL" id="UOGA01000116">
    <property type="protein sequence ID" value="VAX18120.1"/>
    <property type="molecule type" value="Genomic_DNA"/>
</dbReference>
<gene>
    <name evidence="1" type="ORF">MNBD_NITROSPINAE03-490</name>
    <name evidence="2" type="ORF">MNBD_NITROSPINAE04-1895</name>
</gene>
<feature type="non-terminal residue" evidence="1">
    <location>
        <position position="29"/>
    </location>
</feature>
<dbReference type="EMBL" id="UOGB01000016">
    <property type="protein sequence ID" value="VAX15430.1"/>
    <property type="molecule type" value="Genomic_DNA"/>
</dbReference>